<dbReference type="Pfam" id="PF11720">
    <property type="entry name" value="Inhibitor_I78"/>
    <property type="match status" value="1"/>
</dbReference>
<dbReference type="PANTHER" id="PTHR39600:SF1">
    <property type="entry name" value="PEPTIDASE INHIBITOR I78 FAMILY PROTEIN"/>
    <property type="match status" value="1"/>
</dbReference>
<dbReference type="VEuPathDB" id="FungiDB:I7I50_06861"/>
<sequence>MSREYVKDLGTLYLVMSLECNHCAKVSHGLAHQLAVSPDPYPIPELKLASDVGLRQTKRPLTTITVRSRELKTSPSHKPVNMPLVVPDVSDNERASWEAKLLGKKLTDSISNNVSFAMKDLPAVHRVIKPGMAMTMDYKPDRLNVHVDEDGTVTGVVYG</sequence>
<dbReference type="GeneID" id="69036309"/>
<proteinExistence type="predicted"/>
<dbReference type="Proteomes" id="UP000001631">
    <property type="component" value="Unassembled WGS sequence"/>
</dbReference>
<evidence type="ECO:0000313" key="2">
    <source>
        <dbReference type="Proteomes" id="UP000001631"/>
    </source>
</evidence>
<dbReference type="InParanoid" id="C0NJG3"/>
<gene>
    <name evidence="1" type="ORF">HCBG_03293</name>
</gene>
<accession>C0NJG3</accession>
<evidence type="ECO:0000313" key="1">
    <source>
        <dbReference type="EMBL" id="EEH08004.1"/>
    </source>
</evidence>
<dbReference type="AlphaFoldDB" id="C0NJG3"/>
<dbReference type="STRING" id="447093.C0NJG3"/>
<keyword evidence="2" id="KW-1185">Reference proteome</keyword>
<dbReference type="EMBL" id="GG663366">
    <property type="protein sequence ID" value="EEH08004.1"/>
    <property type="molecule type" value="Genomic_DNA"/>
</dbReference>
<dbReference type="InterPro" id="IPR021719">
    <property type="entry name" value="Prot_inh_I78"/>
</dbReference>
<protein>
    <submittedName>
        <fullName evidence="1">Uncharacterized protein</fullName>
    </submittedName>
</protein>
<reference evidence="1" key="1">
    <citation type="submission" date="2009-02" db="EMBL/GenBank/DDBJ databases">
        <title>The Genome Sequence of Ajellomyces capsulatus strain G186AR.</title>
        <authorList>
            <consortium name="The Broad Institute Genome Sequencing Platform"/>
            <person name="Champion M."/>
            <person name="Cuomo C."/>
            <person name="Ma L.-J."/>
            <person name="Henn M.R."/>
            <person name="Sil A."/>
            <person name="Goldman B."/>
            <person name="Young S.K."/>
            <person name="Kodira C.D."/>
            <person name="Zeng Q."/>
            <person name="Koehrsen M."/>
            <person name="Alvarado L."/>
            <person name="Berlin A."/>
            <person name="Borenstein D."/>
            <person name="Chen Z."/>
            <person name="Engels R."/>
            <person name="Freedman E."/>
            <person name="Gellesch M."/>
            <person name="Goldberg J."/>
            <person name="Griggs A."/>
            <person name="Gujja S."/>
            <person name="Heiman D."/>
            <person name="Hepburn T."/>
            <person name="Howarth C."/>
            <person name="Jen D."/>
            <person name="Larson L."/>
            <person name="Lewis B."/>
            <person name="Mehta T."/>
            <person name="Park D."/>
            <person name="Pearson M."/>
            <person name="Roberts A."/>
            <person name="Saif S."/>
            <person name="Shea T."/>
            <person name="Shenoy N."/>
            <person name="Sisk P."/>
            <person name="Stolte C."/>
            <person name="Sykes S."/>
            <person name="Walk T."/>
            <person name="White J."/>
            <person name="Yandava C."/>
            <person name="Klein B."/>
            <person name="McEwen J.G."/>
            <person name="Puccia R."/>
            <person name="Goldman G.H."/>
            <person name="Felipe M.S."/>
            <person name="Nino-Vega G."/>
            <person name="San-Blas G."/>
            <person name="Taylor J."/>
            <person name="Mendoza L."/>
            <person name="Galagan J."/>
            <person name="Nusbaum C."/>
            <person name="Birren B."/>
        </authorList>
    </citation>
    <scope>NUCLEOTIDE SEQUENCE</scope>
    <source>
        <strain evidence="1">G186AR</strain>
    </source>
</reference>
<dbReference type="Gene3D" id="3.30.10.10">
    <property type="entry name" value="Trypsin Inhibitor V, subunit A"/>
    <property type="match status" value="1"/>
</dbReference>
<dbReference type="PANTHER" id="PTHR39600">
    <property type="entry name" value="PEPTIDASE INHIBITOR I78 FAMILY PROTEIN"/>
    <property type="match status" value="1"/>
</dbReference>
<dbReference type="RefSeq" id="XP_045288485.1">
    <property type="nucleotide sequence ID" value="XM_045430342.1"/>
</dbReference>
<name>C0NJG3_AJECG</name>
<dbReference type="HOGENOM" id="CLU_1834979_0_0_1"/>
<organism evidence="1 2">
    <name type="scientific">Ajellomyces capsulatus (strain G186AR / H82 / ATCC MYA-2454 / RMSCC 2432)</name>
    <name type="common">Darling's disease fungus</name>
    <name type="synonym">Histoplasma capsulatum</name>
    <dbReference type="NCBI Taxonomy" id="447093"/>
    <lineage>
        <taxon>Eukaryota</taxon>
        <taxon>Fungi</taxon>
        <taxon>Dikarya</taxon>
        <taxon>Ascomycota</taxon>
        <taxon>Pezizomycotina</taxon>
        <taxon>Eurotiomycetes</taxon>
        <taxon>Eurotiomycetidae</taxon>
        <taxon>Onygenales</taxon>
        <taxon>Ajellomycetaceae</taxon>
        <taxon>Histoplasma</taxon>
    </lineage>
</organism>